<dbReference type="AlphaFoldDB" id="A0A1I4SXG0"/>
<evidence type="ECO:0000313" key="2">
    <source>
        <dbReference type="Proteomes" id="UP000199556"/>
    </source>
</evidence>
<dbReference type="Proteomes" id="UP000199556">
    <property type="component" value="Unassembled WGS sequence"/>
</dbReference>
<keyword evidence="2" id="KW-1185">Reference proteome</keyword>
<gene>
    <name evidence="1" type="ORF">SAMN05421721_1247</name>
</gene>
<dbReference type="STRING" id="195064.SAMN05421721_1247"/>
<reference evidence="1 2" key="1">
    <citation type="submission" date="2016-10" db="EMBL/GenBank/DDBJ databases">
        <authorList>
            <person name="de Groot N.N."/>
        </authorList>
    </citation>
    <scope>NUCLEOTIDE SEQUENCE [LARGE SCALE GENOMIC DNA]</scope>
    <source>
        <strain evidence="1 2">DSM 4180</strain>
    </source>
</reference>
<dbReference type="OrthoDB" id="5797291at2"/>
<sequence length="72" mass="8115">MAEDIAQNPRSITIDGTEYPLDQLSENARNQVMNLRVTDQEIARLKQQLAICQTARAAYARALEAELPKTEQ</sequence>
<name>A0A1I4SXG0_ECTMO</name>
<dbReference type="EMBL" id="FOUO01000024">
    <property type="protein sequence ID" value="SFM69156.1"/>
    <property type="molecule type" value="Genomic_DNA"/>
</dbReference>
<evidence type="ECO:0000313" key="1">
    <source>
        <dbReference type="EMBL" id="SFM69156.1"/>
    </source>
</evidence>
<dbReference type="RefSeq" id="WP_090487601.1">
    <property type="nucleotide sequence ID" value="NZ_FOUO01000024.1"/>
</dbReference>
<organism evidence="1 2">
    <name type="scientific">Ectothiorhodospira mobilis</name>
    <dbReference type="NCBI Taxonomy" id="195064"/>
    <lineage>
        <taxon>Bacteria</taxon>
        <taxon>Pseudomonadati</taxon>
        <taxon>Pseudomonadota</taxon>
        <taxon>Gammaproteobacteria</taxon>
        <taxon>Chromatiales</taxon>
        <taxon>Ectothiorhodospiraceae</taxon>
        <taxon>Ectothiorhodospira</taxon>
    </lineage>
</organism>
<proteinExistence type="predicted"/>
<accession>A0A1I4SXG0</accession>
<protein>
    <submittedName>
        <fullName evidence="1">Uncharacterized protein</fullName>
    </submittedName>
</protein>